<reference evidence="9" key="1">
    <citation type="submission" date="2021-07" db="EMBL/GenBank/DDBJ databases">
        <title>Aureisphaera sp. CAU 1614 isolated from sea sediment.</title>
        <authorList>
            <person name="Kim W."/>
        </authorList>
    </citation>
    <scope>NUCLEOTIDE SEQUENCE</scope>
    <source>
        <strain evidence="9">CAU 1614</strain>
    </source>
</reference>
<dbReference type="InterPro" id="IPR012001">
    <property type="entry name" value="Thiamin_PyroP_enz_TPP-bd_dom"/>
</dbReference>
<dbReference type="HAMAP" id="MF_01659">
    <property type="entry name" value="MenD"/>
    <property type="match status" value="1"/>
</dbReference>
<accession>A0A9X1FPK3</accession>
<dbReference type="GO" id="GO:0030976">
    <property type="term" value="F:thiamine pyrophosphate binding"/>
    <property type="evidence" value="ECO:0007669"/>
    <property type="project" value="UniProtKB-UniRule"/>
</dbReference>
<name>A0A9X1FPK3_9FLAO</name>
<evidence type="ECO:0000259" key="8">
    <source>
        <dbReference type="Pfam" id="PF16582"/>
    </source>
</evidence>
<keyword evidence="5" id="KW-0464">Manganese</keyword>
<organism evidence="9 10">
    <name type="scientific">Halomarinibacterium sedimenti</name>
    <dbReference type="NCBI Taxonomy" id="2857106"/>
    <lineage>
        <taxon>Bacteria</taxon>
        <taxon>Pseudomonadati</taxon>
        <taxon>Bacteroidota</taxon>
        <taxon>Flavobacteriia</taxon>
        <taxon>Flavobacteriales</taxon>
        <taxon>Flavobacteriaceae</taxon>
        <taxon>Halomarinibacterium</taxon>
    </lineage>
</organism>
<dbReference type="GO" id="GO:0030145">
    <property type="term" value="F:manganese ion binding"/>
    <property type="evidence" value="ECO:0007669"/>
    <property type="project" value="UniProtKB-UniRule"/>
</dbReference>
<dbReference type="EMBL" id="JAHWDP010000002">
    <property type="protein sequence ID" value="MBW2937482.1"/>
    <property type="molecule type" value="Genomic_DNA"/>
</dbReference>
<dbReference type="GO" id="GO:0070204">
    <property type="term" value="F:2-succinyl-5-enolpyruvyl-6-hydroxy-3-cyclohexene-1-carboxylic-acid synthase activity"/>
    <property type="evidence" value="ECO:0007669"/>
    <property type="project" value="UniProtKB-UniRule"/>
</dbReference>
<comment type="similarity">
    <text evidence="5">Belongs to the TPP enzyme family. MenD subfamily.</text>
</comment>
<evidence type="ECO:0000256" key="4">
    <source>
        <dbReference type="ARBA" id="ARBA00023052"/>
    </source>
</evidence>
<dbReference type="GO" id="GO:0009234">
    <property type="term" value="P:menaquinone biosynthetic process"/>
    <property type="evidence" value="ECO:0007669"/>
    <property type="project" value="UniProtKB-UniRule"/>
</dbReference>
<dbReference type="PIRSF" id="PIRSF004983">
    <property type="entry name" value="MenD"/>
    <property type="match status" value="1"/>
</dbReference>
<keyword evidence="3 5" id="KW-0460">Magnesium</keyword>
<feature type="domain" description="Thiamine pyrophosphate enzyme N-terminal TPP-binding" evidence="7">
    <location>
        <begin position="9"/>
        <end position="116"/>
    </location>
</feature>
<comment type="caution">
    <text evidence="9">The sequence shown here is derived from an EMBL/GenBank/DDBJ whole genome shotgun (WGS) entry which is preliminary data.</text>
</comment>
<evidence type="ECO:0000313" key="9">
    <source>
        <dbReference type="EMBL" id="MBW2937482.1"/>
    </source>
</evidence>
<dbReference type="RefSeq" id="WP_219051907.1">
    <property type="nucleotide sequence ID" value="NZ_JAHWDP010000002.1"/>
</dbReference>
<evidence type="ECO:0000256" key="5">
    <source>
        <dbReference type="HAMAP-Rule" id="MF_01659"/>
    </source>
</evidence>
<keyword evidence="5" id="KW-0474">Menaquinone biosynthesis</keyword>
<evidence type="ECO:0000259" key="6">
    <source>
        <dbReference type="Pfam" id="PF02775"/>
    </source>
</evidence>
<proteinExistence type="inferred from homology"/>
<dbReference type="AlphaFoldDB" id="A0A9X1FPK3"/>
<gene>
    <name evidence="5 9" type="primary">menD</name>
    <name evidence="9" type="ORF">KXJ69_05155</name>
</gene>
<dbReference type="PANTHER" id="PTHR42916">
    <property type="entry name" value="2-SUCCINYL-5-ENOLPYRUVYL-6-HYDROXY-3-CYCLOHEXENE-1-CARBOXYLATE SYNTHASE"/>
    <property type="match status" value="1"/>
</dbReference>
<comment type="subunit">
    <text evidence="5">Homodimer.</text>
</comment>
<dbReference type="Proteomes" id="UP001138686">
    <property type="component" value="Unassembled WGS sequence"/>
</dbReference>
<dbReference type="InterPro" id="IPR032264">
    <property type="entry name" value="MenD_middle"/>
</dbReference>
<keyword evidence="2 5" id="KW-0479">Metal-binding</keyword>
<dbReference type="NCBIfam" id="TIGR00173">
    <property type="entry name" value="menD"/>
    <property type="match status" value="1"/>
</dbReference>
<protein>
    <recommendedName>
        <fullName evidence="5">2-succinyl-5-enolpyruvyl-6-hydroxy-3-cyclohexene-1-carboxylate synthase</fullName>
        <shortName evidence="5">SEPHCHC synthase</shortName>
        <ecNumber evidence="5">2.2.1.9</ecNumber>
    </recommendedName>
    <alternativeName>
        <fullName evidence="5">Menaquinone biosynthesis protein MenD</fullName>
    </alternativeName>
</protein>
<comment type="pathway">
    <text evidence="5">Quinol/quinone metabolism; 1,4-dihydroxy-2-naphthoate biosynthesis; 1,4-dihydroxy-2-naphthoate from chorismate: step 2/7.</text>
</comment>
<dbReference type="Pfam" id="PF02776">
    <property type="entry name" value="TPP_enzyme_N"/>
    <property type="match status" value="1"/>
</dbReference>
<comment type="catalytic activity">
    <reaction evidence="5">
        <text>isochorismate + 2-oxoglutarate + H(+) = 5-enolpyruvoyl-6-hydroxy-2-succinyl-cyclohex-3-ene-1-carboxylate + CO2</text>
        <dbReference type="Rhea" id="RHEA:25593"/>
        <dbReference type="ChEBI" id="CHEBI:15378"/>
        <dbReference type="ChEBI" id="CHEBI:16526"/>
        <dbReference type="ChEBI" id="CHEBI:16810"/>
        <dbReference type="ChEBI" id="CHEBI:29780"/>
        <dbReference type="ChEBI" id="CHEBI:58818"/>
        <dbReference type="EC" id="2.2.1.9"/>
    </reaction>
</comment>
<comment type="function">
    <text evidence="5">Catalyzes the thiamine diphosphate-dependent decarboxylation of 2-oxoglutarate and the subsequent addition of the resulting succinic semialdehyde-thiamine pyrophosphate anion to isochorismate to yield 2-succinyl-5-enolpyruvyl-6-hydroxy-3-cyclohexene-1-carboxylate (SEPHCHC).</text>
</comment>
<dbReference type="InterPro" id="IPR011766">
    <property type="entry name" value="TPP_enzyme_TPP-bd"/>
</dbReference>
<dbReference type="Pfam" id="PF16582">
    <property type="entry name" value="TPP_enzyme_M_2"/>
    <property type="match status" value="1"/>
</dbReference>
<comment type="cofactor">
    <cofactor evidence="5">
        <name>Mg(2+)</name>
        <dbReference type="ChEBI" id="CHEBI:18420"/>
    </cofactor>
    <cofactor evidence="5">
        <name>Mn(2+)</name>
        <dbReference type="ChEBI" id="CHEBI:29035"/>
    </cofactor>
</comment>
<dbReference type="PANTHER" id="PTHR42916:SF1">
    <property type="entry name" value="PROTEIN PHYLLO, CHLOROPLASTIC"/>
    <property type="match status" value="1"/>
</dbReference>
<dbReference type="InterPro" id="IPR004433">
    <property type="entry name" value="MenaQ_synth_MenD"/>
</dbReference>
<dbReference type="Pfam" id="PF02775">
    <property type="entry name" value="TPP_enzyme_C"/>
    <property type="match status" value="1"/>
</dbReference>
<feature type="domain" description="Menaquinone biosynthesis protein MenD middle" evidence="8">
    <location>
        <begin position="204"/>
        <end position="385"/>
    </location>
</feature>
<keyword evidence="10" id="KW-1185">Reference proteome</keyword>
<sequence>MIYSTKILSQTIVELCRIKGIDHIVISPGSRNAPLIVGFTSHDFFTCYSIVDERCAAFFALGMAQQLQKPVALVCTSGSAALNYYPAIAEAFYSDIPLVVLTADRPSHLIDIGDGQTIRQEHVFANHIEYNANCKEGEEFQEYNETEINIALNCAFEKQGPVHINLPFSEPLYGRTDVLSIQPKEIRTNPFEDTIEDKKLQTLAKKWNQSKKKIILIGVLQPNSIEEKYLEILANDDSVIVFTETTSNVHHTHFFPSIDQLISSLTSEEFRNLQPDILVTLGGMIVSKRIKAFLRNYSPKEHWHIGRKEANNTFFALTERIKCSPNHFFESFLPQITAVQTNYQTLWLSIKDHKLQKHVIFEKKAPYSDFLVYQAIFNSIPKTNILQLANSTAIRYAQLFSLDASSQVFCNRGTSGIDGSTSTAIGAAVKSNNPTVFVTGDLSFFYDSNALWNNYIPNTFRIILVNNRGGGIFRILPHAKEVAHFENYFETRHTLTAKHICKMFGFEYATANSLDSVKSQLEDFYTLSENPKLLEIFTPSDVNDIVLKEYFKAIS</sequence>
<evidence type="ECO:0000256" key="2">
    <source>
        <dbReference type="ARBA" id="ARBA00022723"/>
    </source>
</evidence>
<comment type="cofactor">
    <cofactor evidence="5">
        <name>thiamine diphosphate</name>
        <dbReference type="ChEBI" id="CHEBI:58937"/>
    </cofactor>
    <text evidence="5">Binds 1 thiamine pyrophosphate per subunit.</text>
</comment>
<comment type="pathway">
    <text evidence="5">Quinol/quinone metabolism; menaquinone biosynthesis.</text>
</comment>
<dbReference type="EC" id="2.2.1.9" evidence="5"/>
<dbReference type="CDD" id="cd07037">
    <property type="entry name" value="TPP_PYR_MenD"/>
    <property type="match status" value="1"/>
</dbReference>
<keyword evidence="4 5" id="KW-0786">Thiamine pyrophosphate</keyword>
<evidence type="ECO:0000313" key="10">
    <source>
        <dbReference type="Proteomes" id="UP001138686"/>
    </source>
</evidence>
<evidence type="ECO:0000256" key="1">
    <source>
        <dbReference type="ARBA" id="ARBA00022679"/>
    </source>
</evidence>
<evidence type="ECO:0000259" key="7">
    <source>
        <dbReference type="Pfam" id="PF02776"/>
    </source>
</evidence>
<keyword evidence="1 5" id="KW-0808">Transferase</keyword>
<evidence type="ECO:0000256" key="3">
    <source>
        <dbReference type="ARBA" id="ARBA00022842"/>
    </source>
</evidence>
<dbReference type="CDD" id="cd02009">
    <property type="entry name" value="TPP_SHCHC_synthase"/>
    <property type="match status" value="1"/>
</dbReference>
<feature type="domain" description="Thiamine pyrophosphate enzyme TPP-binding" evidence="6">
    <location>
        <begin position="396"/>
        <end position="535"/>
    </location>
</feature>
<dbReference type="GO" id="GO:0000287">
    <property type="term" value="F:magnesium ion binding"/>
    <property type="evidence" value="ECO:0007669"/>
    <property type="project" value="UniProtKB-UniRule"/>
</dbReference>